<dbReference type="EMBL" id="MCFD01000001">
    <property type="protein sequence ID" value="ORX73885.1"/>
    <property type="molecule type" value="Genomic_DNA"/>
</dbReference>
<protein>
    <submittedName>
        <fullName evidence="1">Uncharacterized protein</fullName>
    </submittedName>
</protein>
<comment type="caution">
    <text evidence="1">The sequence shown here is derived from an EMBL/GenBank/DDBJ whole genome shotgun (WGS) entry which is preliminary data.</text>
</comment>
<gene>
    <name evidence="1" type="ORF">DL89DRAFT_289576</name>
</gene>
<dbReference type="Proteomes" id="UP000193922">
    <property type="component" value="Unassembled WGS sequence"/>
</dbReference>
<dbReference type="OrthoDB" id="5520252at2759"/>
<dbReference type="AlphaFoldDB" id="A0A1Y1WKH4"/>
<evidence type="ECO:0000313" key="1">
    <source>
        <dbReference type="EMBL" id="ORX73885.1"/>
    </source>
</evidence>
<accession>A0A1Y1WKH4</accession>
<evidence type="ECO:0000313" key="2">
    <source>
        <dbReference type="Proteomes" id="UP000193922"/>
    </source>
</evidence>
<organism evidence="1 2">
    <name type="scientific">Linderina pennispora</name>
    <dbReference type="NCBI Taxonomy" id="61395"/>
    <lineage>
        <taxon>Eukaryota</taxon>
        <taxon>Fungi</taxon>
        <taxon>Fungi incertae sedis</taxon>
        <taxon>Zoopagomycota</taxon>
        <taxon>Kickxellomycotina</taxon>
        <taxon>Kickxellomycetes</taxon>
        <taxon>Kickxellales</taxon>
        <taxon>Kickxellaceae</taxon>
        <taxon>Linderina</taxon>
    </lineage>
</organism>
<dbReference type="RefSeq" id="XP_040747096.1">
    <property type="nucleotide sequence ID" value="XM_040889969.1"/>
</dbReference>
<proteinExistence type="predicted"/>
<sequence>MTGLAAISVTVTDGIGNGDILSSSMRRMVDITGSKESATVTMICTVDDKTETLSGEISGDRYQKDVVEQTEALMRLPRQSDASSTDVWGADMSILLILSGQVAWANAVQKTAPEGTAVPEEARAQFKQIADTLLKAGSDAWTMSQGLGVPGIMPPKLRSTTEISGTPAGAKFTQKLFNGQPVESVTKSGELVGDSLTTVFALVDELQQLPTPEQPGLGDVFGENKVVLVRKGRSVLWGYNPSAGCGAGPDSRGCAPVFALSTDHMSKFKRIVDGILQATSDSF</sequence>
<name>A0A1Y1WKH4_9FUNG</name>
<keyword evidence="2" id="KW-1185">Reference proteome</keyword>
<reference evidence="1 2" key="1">
    <citation type="submission" date="2016-07" db="EMBL/GenBank/DDBJ databases">
        <title>Pervasive Adenine N6-methylation of Active Genes in Fungi.</title>
        <authorList>
            <consortium name="DOE Joint Genome Institute"/>
            <person name="Mondo S.J."/>
            <person name="Dannebaum R.O."/>
            <person name="Kuo R.C."/>
            <person name="Labutti K."/>
            <person name="Haridas S."/>
            <person name="Kuo A."/>
            <person name="Salamov A."/>
            <person name="Ahrendt S.R."/>
            <person name="Lipzen A."/>
            <person name="Sullivan W."/>
            <person name="Andreopoulos W.B."/>
            <person name="Clum A."/>
            <person name="Lindquist E."/>
            <person name="Daum C."/>
            <person name="Ramamoorthy G.K."/>
            <person name="Gryganskyi A."/>
            <person name="Culley D."/>
            <person name="Magnuson J.K."/>
            <person name="James T.Y."/>
            <person name="O'Malley M.A."/>
            <person name="Stajich J.E."/>
            <person name="Spatafora J.W."/>
            <person name="Visel A."/>
            <person name="Grigoriev I.V."/>
        </authorList>
    </citation>
    <scope>NUCLEOTIDE SEQUENCE [LARGE SCALE GENOMIC DNA]</scope>
    <source>
        <strain evidence="1 2">ATCC 12442</strain>
    </source>
</reference>
<dbReference type="GeneID" id="63806617"/>